<comment type="function">
    <text evidence="6">Involved in the synthesis of phylloquinone (vitamin K1). Catalyzes the transfer of a prenyl chain to 2-carboxy-1,4-naphthoquinone.</text>
</comment>
<evidence type="ECO:0000256" key="2">
    <source>
        <dbReference type="ARBA" id="ARBA00022679"/>
    </source>
</evidence>
<comment type="pathway">
    <text evidence="6">Cofactor biosynthesis; phylloquinone biosynthesis.</text>
</comment>
<dbReference type="PANTHER" id="PTHR13929">
    <property type="entry name" value="1,4-DIHYDROXY-2-NAPHTHOATE OCTAPRENYLTRANSFERASE"/>
    <property type="match status" value="1"/>
</dbReference>
<dbReference type="GO" id="GO:0005886">
    <property type="term" value="C:plasma membrane"/>
    <property type="evidence" value="ECO:0007669"/>
    <property type="project" value="UniProtKB-SubCell"/>
</dbReference>
<evidence type="ECO:0000256" key="4">
    <source>
        <dbReference type="ARBA" id="ARBA00022989"/>
    </source>
</evidence>
<dbReference type="GO" id="GO:0009234">
    <property type="term" value="P:menaquinone biosynthetic process"/>
    <property type="evidence" value="ECO:0007669"/>
    <property type="project" value="TreeGrafter"/>
</dbReference>
<feature type="transmembrane region" description="Helical" evidence="6">
    <location>
        <begin position="21"/>
        <end position="38"/>
    </location>
</feature>
<keyword evidence="6" id="KW-1003">Cell membrane</keyword>
<dbReference type="GO" id="GO:0004659">
    <property type="term" value="F:prenyltransferase activity"/>
    <property type="evidence" value="ECO:0007669"/>
    <property type="project" value="UniProtKB-UniRule"/>
</dbReference>
<dbReference type="CDD" id="cd13962">
    <property type="entry name" value="PT_UbiA_UBIAD1"/>
    <property type="match status" value="1"/>
</dbReference>
<dbReference type="InterPro" id="IPR000537">
    <property type="entry name" value="UbiA_prenyltransferase"/>
</dbReference>
<dbReference type="EMBL" id="NAPY01000009">
    <property type="protein sequence ID" value="MUL36245.1"/>
    <property type="molecule type" value="Genomic_DNA"/>
</dbReference>
<dbReference type="GO" id="GO:0042372">
    <property type="term" value="P:phylloquinone biosynthetic process"/>
    <property type="evidence" value="ECO:0007669"/>
    <property type="project" value="UniProtKB-UniRule"/>
</dbReference>
<protein>
    <recommendedName>
        <fullName evidence="6">2-carboxy-1,4-naphthoquinone phytyltransferase</fullName>
        <ecNumber evidence="6">2.5.1.130</ecNumber>
    </recommendedName>
    <alternativeName>
        <fullName evidence="6">1,4-dihydroxy-2-naphthoate phytyltransferase</fullName>
        <shortName evidence="6">DHNA phytyltransferase</shortName>
    </alternativeName>
</protein>
<reference evidence="7 8" key="1">
    <citation type="journal article" date="2019" name="Front. Microbiol.">
        <title>Genomic Features for Desiccation Tolerance and Sugar Biosynthesis in the Extremophile Gloeocapsopsis sp. UTEX B3054.</title>
        <authorList>
            <person name="Urrejola C."/>
            <person name="Alcorta J."/>
            <person name="Salas L."/>
            <person name="Vasquez M."/>
            <person name="Polz M.F."/>
            <person name="Vicuna R."/>
            <person name="Diez B."/>
        </authorList>
    </citation>
    <scope>NUCLEOTIDE SEQUENCE [LARGE SCALE GENOMIC DNA]</scope>
    <source>
        <strain evidence="7 8">1H9</strain>
    </source>
</reference>
<comment type="catalytic activity">
    <reaction evidence="6">
        <text>2-carboxy-1,4-naphthoquinone + phytyl diphosphate + H(+) = demethylphylloquinone + CO2 + diphosphate</text>
        <dbReference type="Rhea" id="RHEA:47740"/>
        <dbReference type="ChEBI" id="CHEBI:15378"/>
        <dbReference type="ChEBI" id="CHEBI:16526"/>
        <dbReference type="ChEBI" id="CHEBI:31087"/>
        <dbReference type="ChEBI" id="CHEBI:33019"/>
        <dbReference type="ChEBI" id="CHEBI:75434"/>
        <dbReference type="ChEBI" id="CHEBI:87842"/>
        <dbReference type="EC" id="2.5.1.130"/>
    </reaction>
</comment>
<dbReference type="PIRSF" id="PIRSF005355">
    <property type="entry name" value="UBIAD1"/>
    <property type="match status" value="1"/>
</dbReference>
<comment type="subcellular location">
    <subcellularLocation>
        <location evidence="6">Cell inner membrane</location>
        <topology evidence="6">Multi-pass membrane protein</topology>
    </subcellularLocation>
    <subcellularLocation>
        <location evidence="1">Membrane</location>
        <topology evidence="1">Multi-pass membrane protein</topology>
    </subcellularLocation>
</comment>
<dbReference type="NCBIfam" id="TIGR02235">
    <property type="entry name" value="menA_cyano-plnt"/>
    <property type="match status" value="1"/>
</dbReference>
<feature type="transmembrane region" description="Helical" evidence="6">
    <location>
        <begin position="119"/>
        <end position="135"/>
    </location>
</feature>
<dbReference type="InterPro" id="IPR011937">
    <property type="entry name" value="DHNA_phytyltransferase_MenA"/>
</dbReference>
<accession>A0A6N8FV94</accession>
<keyword evidence="4 6" id="KW-1133">Transmembrane helix</keyword>
<evidence type="ECO:0000313" key="7">
    <source>
        <dbReference type="EMBL" id="MUL36245.1"/>
    </source>
</evidence>
<comment type="similarity">
    <text evidence="6">Belongs to the MenA family. Type 2 subfamily.</text>
</comment>
<feature type="transmembrane region" description="Helical" evidence="6">
    <location>
        <begin position="222"/>
        <end position="246"/>
    </location>
</feature>
<dbReference type="HAMAP" id="MF_01938">
    <property type="entry name" value="MenA_2"/>
    <property type="match status" value="1"/>
</dbReference>
<evidence type="ECO:0000256" key="6">
    <source>
        <dbReference type="HAMAP-Rule" id="MF_01938"/>
    </source>
</evidence>
<feature type="transmembrane region" description="Helical" evidence="6">
    <location>
        <begin position="172"/>
        <end position="193"/>
    </location>
</feature>
<dbReference type="RefSeq" id="WP_105219283.1">
    <property type="nucleotide sequence ID" value="NZ_CAWNSU010000033.1"/>
</dbReference>
<keyword evidence="2 6" id="KW-0808">Transferase</keyword>
<keyword evidence="5 6" id="KW-0472">Membrane</keyword>
<dbReference type="InterPro" id="IPR026046">
    <property type="entry name" value="UBIAD1"/>
</dbReference>
<organism evidence="7 8">
    <name type="scientific">Gloeocapsopsis dulcis AAB1 = 1H9</name>
    <dbReference type="NCBI Taxonomy" id="1433147"/>
    <lineage>
        <taxon>Bacteria</taxon>
        <taxon>Bacillati</taxon>
        <taxon>Cyanobacteriota</taxon>
        <taxon>Cyanophyceae</taxon>
        <taxon>Oscillatoriophycideae</taxon>
        <taxon>Chroococcales</taxon>
        <taxon>Chroococcaceae</taxon>
        <taxon>Gloeocapsopsis</taxon>
        <taxon>Gloeocapsopsis dulcis</taxon>
    </lineage>
</organism>
<dbReference type="OrthoDB" id="506376at2"/>
<evidence type="ECO:0000313" key="8">
    <source>
        <dbReference type="Proteomes" id="UP000441797"/>
    </source>
</evidence>
<keyword evidence="8" id="KW-1185">Reference proteome</keyword>
<name>A0A6N8FV94_9CHRO</name>
<dbReference type="Proteomes" id="UP000441797">
    <property type="component" value="Unassembled WGS sequence"/>
</dbReference>
<dbReference type="PANTHER" id="PTHR13929:SF0">
    <property type="entry name" value="UBIA PRENYLTRANSFERASE DOMAIN-CONTAINING PROTEIN 1"/>
    <property type="match status" value="1"/>
</dbReference>
<keyword evidence="6" id="KW-0997">Cell inner membrane</keyword>
<evidence type="ECO:0000256" key="3">
    <source>
        <dbReference type="ARBA" id="ARBA00022692"/>
    </source>
</evidence>
<evidence type="ECO:0000256" key="1">
    <source>
        <dbReference type="ARBA" id="ARBA00004141"/>
    </source>
</evidence>
<dbReference type="UniPathway" id="UPA00995"/>
<dbReference type="EC" id="2.5.1.130" evidence="6"/>
<feature type="transmembrane region" description="Helical" evidence="6">
    <location>
        <begin position="44"/>
        <end position="62"/>
    </location>
</feature>
<proteinExistence type="inferred from homology"/>
<feature type="transmembrane region" description="Helical" evidence="6">
    <location>
        <begin position="279"/>
        <end position="300"/>
    </location>
</feature>
<comment type="caution">
    <text evidence="7">The sequence shown here is derived from an EMBL/GenBank/DDBJ whole genome shotgun (WGS) entry which is preliminary data.</text>
</comment>
<feature type="transmembrane region" description="Helical" evidence="6">
    <location>
        <begin position="93"/>
        <end position="113"/>
    </location>
</feature>
<gene>
    <name evidence="6" type="primary">menA</name>
    <name evidence="7" type="ORF">BWI75_07775</name>
</gene>
<dbReference type="Pfam" id="PF01040">
    <property type="entry name" value="UbiA"/>
    <property type="match status" value="1"/>
</dbReference>
<sequence length="301" mass="33491">MTTKLIEYPNTKLWMAAIKPPMYSVAIMPIWIGGAVAFAETKYFHPAVFSTFVAAAVFILAWENLSNDVFDSETGIDKNKAHSLVNLTGNKTFIFWLGNLFLVLGLLGILSIAWWQQDLTVVGIILLCCVLGYMYQGPPFRLGYQGLGEVICFFCFGPLAVTAAYYSQTQSWSWTSLAASVIVGIVTSLILFCSHFHQVKDDLAAGKRSPIVRLGTQKSAQLLLWVGGSIYILALLFVLLGIFPTWTLLSLISLPYALKLFRHVWEYHNQPEKVSNCKFLAVEMHFWSSLLLGLGFILAAS</sequence>
<keyword evidence="3 6" id="KW-0812">Transmembrane</keyword>
<dbReference type="AlphaFoldDB" id="A0A6N8FV94"/>
<evidence type="ECO:0000256" key="5">
    <source>
        <dbReference type="ARBA" id="ARBA00023136"/>
    </source>
</evidence>
<feature type="transmembrane region" description="Helical" evidence="6">
    <location>
        <begin position="147"/>
        <end position="166"/>
    </location>
</feature>